<dbReference type="EMBL" id="JAVRQU010000013">
    <property type="protein sequence ID" value="KAK5696122.1"/>
    <property type="molecule type" value="Genomic_DNA"/>
</dbReference>
<feature type="region of interest" description="Disordered" evidence="2">
    <location>
        <begin position="660"/>
        <end position="699"/>
    </location>
</feature>
<feature type="region of interest" description="Disordered" evidence="2">
    <location>
        <begin position="159"/>
        <end position="182"/>
    </location>
</feature>
<evidence type="ECO:0000256" key="2">
    <source>
        <dbReference type="SAM" id="MobiDB-lite"/>
    </source>
</evidence>
<feature type="region of interest" description="Disordered" evidence="2">
    <location>
        <begin position="859"/>
        <end position="886"/>
    </location>
</feature>
<comment type="caution">
    <text evidence="4">The sequence shown here is derived from an EMBL/GenBank/DDBJ whole genome shotgun (WGS) entry which is preliminary data.</text>
</comment>
<gene>
    <name evidence="4" type="ORF">LTR97_008542</name>
</gene>
<proteinExistence type="predicted"/>
<dbReference type="AlphaFoldDB" id="A0AAN8A0D8"/>
<dbReference type="InterPro" id="IPR011009">
    <property type="entry name" value="Kinase-like_dom_sf"/>
</dbReference>
<evidence type="ECO:0000313" key="5">
    <source>
        <dbReference type="Proteomes" id="UP001310594"/>
    </source>
</evidence>
<feature type="domain" description="DUF7580" evidence="3">
    <location>
        <begin position="355"/>
        <end position="540"/>
    </location>
</feature>
<feature type="compositionally biased region" description="Low complexity" evidence="2">
    <location>
        <begin position="673"/>
        <end position="689"/>
    </location>
</feature>
<feature type="compositionally biased region" description="Acidic residues" evidence="2">
    <location>
        <begin position="930"/>
        <end position="949"/>
    </location>
</feature>
<accession>A0AAN8A0D8</accession>
<dbReference type="Pfam" id="PF24476">
    <property type="entry name" value="DUF7580"/>
    <property type="match status" value="1"/>
</dbReference>
<feature type="region of interest" description="Disordered" evidence="2">
    <location>
        <begin position="927"/>
        <end position="951"/>
    </location>
</feature>
<organism evidence="4 5">
    <name type="scientific">Elasticomyces elasticus</name>
    <dbReference type="NCBI Taxonomy" id="574655"/>
    <lineage>
        <taxon>Eukaryota</taxon>
        <taxon>Fungi</taxon>
        <taxon>Dikarya</taxon>
        <taxon>Ascomycota</taxon>
        <taxon>Pezizomycotina</taxon>
        <taxon>Dothideomycetes</taxon>
        <taxon>Dothideomycetidae</taxon>
        <taxon>Mycosphaerellales</taxon>
        <taxon>Teratosphaeriaceae</taxon>
        <taxon>Elasticomyces</taxon>
    </lineage>
</organism>
<dbReference type="Proteomes" id="UP001310594">
    <property type="component" value="Unassembled WGS sequence"/>
</dbReference>
<feature type="compositionally biased region" description="Low complexity" evidence="2">
    <location>
        <begin position="168"/>
        <end position="178"/>
    </location>
</feature>
<name>A0AAN8A0D8_9PEZI</name>
<dbReference type="InterPro" id="IPR056002">
    <property type="entry name" value="DUF7580"/>
</dbReference>
<reference evidence="4" key="1">
    <citation type="submission" date="2023-08" db="EMBL/GenBank/DDBJ databases">
        <title>Black Yeasts Isolated from many extreme environments.</title>
        <authorList>
            <person name="Coleine C."/>
            <person name="Stajich J.E."/>
            <person name="Selbmann L."/>
        </authorList>
    </citation>
    <scope>NUCLEOTIDE SEQUENCE</scope>
    <source>
        <strain evidence="4">CCFEE 5810</strain>
    </source>
</reference>
<evidence type="ECO:0000256" key="1">
    <source>
        <dbReference type="SAM" id="Coils"/>
    </source>
</evidence>
<feature type="region of interest" description="Disordered" evidence="2">
    <location>
        <begin position="573"/>
        <end position="625"/>
    </location>
</feature>
<keyword evidence="1" id="KW-0175">Coiled coil</keyword>
<dbReference type="PANTHER" id="PTHR37542:SF2">
    <property type="entry name" value="PROTEIN KINASE DOMAIN-CONTAINING PROTEIN"/>
    <property type="match status" value="1"/>
</dbReference>
<evidence type="ECO:0000259" key="3">
    <source>
        <dbReference type="Pfam" id="PF24476"/>
    </source>
</evidence>
<dbReference type="SUPFAM" id="SSF56112">
    <property type="entry name" value="Protein kinase-like (PK-like)"/>
    <property type="match status" value="1"/>
</dbReference>
<sequence>MEAYRHAQHAHARRSHLTKLYSDTKKSTLTSINANPTAIANFPDLRRKFRIQNDRLITWGLAWSDDEKGEDGDIDDAVAKAGLTETVDSVLRNIKEVTEEAERIQHASVTHTLGLGGEKIAVSTKPATFDQARYEDLLQDLTTSIDTLYDLSRSRKALARGEHPSFKSTSTETSNTETQKPLPTLPLRKSLLRTSSFASSVTTLVNPPSFNRPALSPYAGLPSSIEVSALRLPGEEPPPYESAGVPSTTRLVAKLIRSRVPQSVQHLLGSGAEEVPVLVEYANYDSVYRDTHVPPPLQRLEALAAYLQPMRPDAQTNLSLLGYFEDPNQPRIGLVYDVPYSIQNKLQGTLHRAAQRLAPTSLLRLVQKSSKAQPTNGDPGVPPLEDRFRLALRLTEQLFEMHSSELAHGNINSSSVMFVKTAEDSGLSHVRSPLWASFDLFSKCNVEGVKRAINLNIYRSPSDEPHNANRTLADDISFDMYSFALVLLEIGLWTPIGDVYKPKYSLEDFKVRLEKIWIPKLAHRCGSAYMRAVRACFFMAETAKASEITVEGIYAPLISRLRRCCLLEDDETYSETPSRSSSFVSSSFTDSASAPYGRKISRKPVPVSSGNSPLTRELSDPNELVRSQTTSIPSHTTGTHRLASLPNLAAASVPMTYAGLSPSTRPEVSRMPSNRSQLSRRSSVSQMRQRVTRRFSNPPSFKEYKNKVTLIQQAWRERAARKRAIVEEPTTYNALRSHTDIHEAGNEDGIAEQKGARPVRRSYPSMRIPSEVVEVWNSNASLKLAKLCERALKGSKESASVAITMYGEAPETAKPTYLVTCKSTTKVKQMLKAHFKHDPSFCCLRVKKTVDEIRYARRSRRHGESAARRTMAPSVSSDQAANPDYQERPLCGASIGAYRDEEHLPPVSLGGVVVVDGKSYGMTVHHMLEPPDDEDEEDDVDAGADDDSETSSIGSIAEYAHSEDESTVRPASTISDLEEDDEVYEGDLPGITPDDYEEVEVTQPALDDAIECDLHVDVDTEDDDSGIDEDHLMSYKLGQVFASSGLKRSVATTHEEGFRSIGQSLPQEIDWALFELIPPRVHPFNIVRGGARYCGKSSSSGNTFPTAIRKSSELACAQVHCIGRTSGLASGVTSSTMEVVKIRGRSTFSASWTVTGDFGAGGDSGAWVISNEDGRVCGHVLASKTGRTYICPMELLLDDIRTTLNATSVVLPNIETAEIGRVSQAQAEQAVVEAVSQLRLADNEAGGVALPAPPRRSVHCSMFAREAVETAG</sequence>
<dbReference type="PANTHER" id="PTHR37542">
    <property type="entry name" value="HELO DOMAIN-CONTAINING PROTEIN-RELATED"/>
    <property type="match status" value="1"/>
</dbReference>
<protein>
    <recommendedName>
        <fullName evidence="3">DUF7580 domain-containing protein</fullName>
    </recommendedName>
</protein>
<evidence type="ECO:0000313" key="4">
    <source>
        <dbReference type="EMBL" id="KAK5696122.1"/>
    </source>
</evidence>
<feature type="compositionally biased region" description="Low complexity" evidence="2">
    <location>
        <begin position="574"/>
        <end position="595"/>
    </location>
</feature>
<feature type="coiled-coil region" evidence="1">
    <location>
        <begin position="80"/>
        <end position="107"/>
    </location>
</feature>